<feature type="compositionally biased region" description="Basic residues" evidence="7">
    <location>
        <begin position="412"/>
        <end position="423"/>
    </location>
</feature>
<feature type="region of interest" description="Disordered" evidence="7">
    <location>
        <begin position="405"/>
        <end position="440"/>
    </location>
</feature>
<accession>A0A7V5U2U3</accession>
<dbReference type="PROSITE" id="PS51192">
    <property type="entry name" value="HELICASE_ATP_BIND_1"/>
    <property type="match status" value="1"/>
</dbReference>
<reference evidence="11" key="1">
    <citation type="journal article" date="2020" name="mSystems">
        <title>Genome- and Community-Level Interaction Insights into Carbon Utilization and Element Cycling Functions of Hydrothermarchaeota in Hydrothermal Sediment.</title>
        <authorList>
            <person name="Zhou Z."/>
            <person name="Liu Y."/>
            <person name="Xu W."/>
            <person name="Pan J."/>
            <person name="Luo Z.H."/>
            <person name="Li M."/>
        </authorList>
    </citation>
    <scope>NUCLEOTIDE SEQUENCE [LARGE SCALE GENOMIC DNA]</scope>
    <source>
        <strain evidence="11">HyVt-533</strain>
    </source>
</reference>
<feature type="short sequence motif" description="Q motif" evidence="6">
    <location>
        <begin position="20"/>
        <end position="48"/>
    </location>
</feature>
<evidence type="ECO:0000256" key="2">
    <source>
        <dbReference type="ARBA" id="ARBA00022801"/>
    </source>
</evidence>
<comment type="caution">
    <text evidence="11">The sequence shown here is derived from an EMBL/GenBank/DDBJ whole genome shotgun (WGS) entry which is preliminary data.</text>
</comment>
<dbReference type="PANTHER" id="PTHR47959:SF10">
    <property type="entry name" value="ATP-DEPENDENT RNA HELICASE RHLB"/>
    <property type="match status" value="1"/>
</dbReference>
<dbReference type="InterPro" id="IPR001650">
    <property type="entry name" value="Helicase_C-like"/>
</dbReference>
<evidence type="ECO:0000256" key="6">
    <source>
        <dbReference type="PROSITE-ProRule" id="PRU00552"/>
    </source>
</evidence>
<evidence type="ECO:0000259" key="9">
    <source>
        <dbReference type="PROSITE" id="PS51194"/>
    </source>
</evidence>
<dbReference type="AlphaFoldDB" id="A0A7V5U2U3"/>
<evidence type="ECO:0000259" key="8">
    <source>
        <dbReference type="PROSITE" id="PS51192"/>
    </source>
</evidence>
<keyword evidence="3 11" id="KW-0347">Helicase</keyword>
<comment type="similarity">
    <text evidence="5">Belongs to the DEAD box helicase family.</text>
</comment>
<evidence type="ECO:0000256" key="3">
    <source>
        <dbReference type="ARBA" id="ARBA00022806"/>
    </source>
</evidence>
<dbReference type="GO" id="GO:0003676">
    <property type="term" value="F:nucleic acid binding"/>
    <property type="evidence" value="ECO:0007669"/>
    <property type="project" value="InterPro"/>
</dbReference>
<dbReference type="InterPro" id="IPR011545">
    <property type="entry name" value="DEAD/DEAH_box_helicase_dom"/>
</dbReference>
<dbReference type="Gene3D" id="3.40.50.300">
    <property type="entry name" value="P-loop containing nucleotide triphosphate hydrolases"/>
    <property type="match status" value="2"/>
</dbReference>
<dbReference type="GO" id="GO:0003724">
    <property type="term" value="F:RNA helicase activity"/>
    <property type="evidence" value="ECO:0007669"/>
    <property type="project" value="InterPro"/>
</dbReference>
<dbReference type="GO" id="GO:0005524">
    <property type="term" value="F:ATP binding"/>
    <property type="evidence" value="ECO:0007669"/>
    <property type="project" value="UniProtKB-KW"/>
</dbReference>
<organism evidence="11">
    <name type="scientific">Thermodesulfatator atlanticus</name>
    <dbReference type="NCBI Taxonomy" id="501497"/>
    <lineage>
        <taxon>Bacteria</taxon>
        <taxon>Pseudomonadati</taxon>
        <taxon>Thermodesulfobacteriota</taxon>
        <taxon>Thermodesulfobacteria</taxon>
        <taxon>Thermodesulfobacteriales</taxon>
        <taxon>Thermodesulfatatoraceae</taxon>
        <taxon>Thermodesulfatator</taxon>
    </lineage>
</organism>
<evidence type="ECO:0000256" key="7">
    <source>
        <dbReference type="SAM" id="MobiDB-lite"/>
    </source>
</evidence>
<evidence type="ECO:0000256" key="5">
    <source>
        <dbReference type="ARBA" id="ARBA00038437"/>
    </source>
</evidence>
<dbReference type="PANTHER" id="PTHR47959">
    <property type="entry name" value="ATP-DEPENDENT RNA HELICASE RHLE-RELATED"/>
    <property type="match status" value="1"/>
</dbReference>
<evidence type="ECO:0000256" key="1">
    <source>
        <dbReference type="ARBA" id="ARBA00022741"/>
    </source>
</evidence>
<dbReference type="Proteomes" id="UP000886101">
    <property type="component" value="Unassembled WGS sequence"/>
</dbReference>
<dbReference type="Pfam" id="PF00271">
    <property type="entry name" value="Helicase_C"/>
    <property type="match status" value="1"/>
</dbReference>
<keyword evidence="2" id="KW-0378">Hydrolase</keyword>
<proteinExistence type="inferred from homology"/>
<keyword evidence="4" id="KW-0067">ATP-binding</keyword>
<dbReference type="InterPro" id="IPR014014">
    <property type="entry name" value="RNA_helicase_DEAD_Q_motif"/>
</dbReference>
<feature type="domain" description="Helicase C-terminal" evidence="9">
    <location>
        <begin position="254"/>
        <end position="393"/>
    </location>
</feature>
<dbReference type="PROSITE" id="PS51194">
    <property type="entry name" value="HELICASE_CTER"/>
    <property type="match status" value="1"/>
</dbReference>
<dbReference type="InterPro" id="IPR014001">
    <property type="entry name" value="Helicase_ATP-bd"/>
</dbReference>
<dbReference type="Pfam" id="PF00270">
    <property type="entry name" value="DEAD"/>
    <property type="match status" value="1"/>
</dbReference>
<name>A0A7V5U2U3_9BACT</name>
<sequence>MLEVAKNKEVKPLLVALHGRPFSSFPLHPSLLKRLEELGFTKTTIIQDLFLPQALKGHDVIVKARRGSGKALAYLITIFDRFWREPPSTTEALVLVTSEARAQELASLAQHLSQGFPFSVTPFAAEEKIPEEQLKALEKGSALLITTPHWLNRIFKWRLLRPETLKIIVLDEFDQLVAQSRSFVENLLKKLPPPGKRQGLVFMEELNYETLEMAYQFLKDPDEIYVELGRQDFSAVNLALFHVSAEEKFMLLLGVLEKYAWPKTIVFVNNKVEAQSLCDELKKLGARAVFLKPDLGPEYRLRFLKQFAGKEADILVATDAGCRFIQQKGVSLVINYDLPETAEDFRQRALKVKDGGEIISFCDEEGAFYLEFIEKELGFKLPVKWPEPEEEWFLSPVAVKEKLAAKGPSRTPAKRPKATKKVAPRGLKFSSTKKRPLRKP</sequence>
<feature type="domain" description="DEAD-box RNA helicase Q" evidence="10">
    <location>
        <begin position="20"/>
        <end position="48"/>
    </location>
</feature>
<evidence type="ECO:0000259" key="10">
    <source>
        <dbReference type="PROSITE" id="PS51195"/>
    </source>
</evidence>
<protein>
    <submittedName>
        <fullName evidence="11">DEAD/DEAH box helicase</fullName>
    </submittedName>
</protein>
<dbReference type="GO" id="GO:0016787">
    <property type="term" value="F:hydrolase activity"/>
    <property type="evidence" value="ECO:0007669"/>
    <property type="project" value="UniProtKB-KW"/>
</dbReference>
<dbReference type="EMBL" id="DROK01000188">
    <property type="protein sequence ID" value="HHI97499.1"/>
    <property type="molecule type" value="Genomic_DNA"/>
</dbReference>
<feature type="compositionally biased region" description="Basic residues" evidence="7">
    <location>
        <begin position="431"/>
        <end position="440"/>
    </location>
</feature>
<evidence type="ECO:0000313" key="11">
    <source>
        <dbReference type="EMBL" id="HHI97499.1"/>
    </source>
</evidence>
<dbReference type="InterPro" id="IPR027417">
    <property type="entry name" value="P-loop_NTPase"/>
</dbReference>
<gene>
    <name evidence="11" type="ORF">ENJ96_06570</name>
</gene>
<dbReference type="CDD" id="cd18787">
    <property type="entry name" value="SF2_C_DEAD"/>
    <property type="match status" value="1"/>
</dbReference>
<dbReference type="InterPro" id="IPR050079">
    <property type="entry name" value="DEAD_box_RNA_helicase"/>
</dbReference>
<evidence type="ECO:0000256" key="4">
    <source>
        <dbReference type="ARBA" id="ARBA00022840"/>
    </source>
</evidence>
<feature type="domain" description="Helicase ATP-binding" evidence="8">
    <location>
        <begin position="51"/>
        <end position="224"/>
    </location>
</feature>
<keyword evidence="1" id="KW-0547">Nucleotide-binding</keyword>
<dbReference type="PROSITE" id="PS51195">
    <property type="entry name" value="Q_MOTIF"/>
    <property type="match status" value="1"/>
</dbReference>
<dbReference type="SUPFAM" id="SSF52540">
    <property type="entry name" value="P-loop containing nucleoside triphosphate hydrolases"/>
    <property type="match status" value="2"/>
</dbReference>
<dbReference type="SMART" id="SM00487">
    <property type="entry name" value="DEXDc"/>
    <property type="match status" value="1"/>
</dbReference>
<dbReference type="GO" id="GO:0005829">
    <property type="term" value="C:cytosol"/>
    <property type="evidence" value="ECO:0007669"/>
    <property type="project" value="TreeGrafter"/>
</dbReference>